<feature type="compositionally biased region" description="Low complexity" evidence="3">
    <location>
        <begin position="115"/>
        <end position="131"/>
    </location>
</feature>
<dbReference type="Pfam" id="PF00011">
    <property type="entry name" value="HSP20"/>
    <property type="match status" value="1"/>
</dbReference>
<feature type="compositionally biased region" description="Gly residues" evidence="3">
    <location>
        <begin position="167"/>
        <end position="177"/>
    </location>
</feature>
<evidence type="ECO:0000256" key="3">
    <source>
        <dbReference type="SAM" id="MobiDB-lite"/>
    </source>
</evidence>
<comment type="caution">
    <text evidence="5">The sequence shown here is derived from an EMBL/GenBank/DDBJ whole genome shotgun (WGS) entry which is preliminary data.</text>
</comment>
<dbReference type="Gene3D" id="2.60.40.790">
    <property type="match status" value="1"/>
</dbReference>
<protein>
    <recommendedName>
        <fullName evidence="4">SHSP domain-containing protein</fullName>
    </recommendedName>
</protein>
<dbReference type="STRING" id="1077348.A0A2G8S1S4"/>
<sequence>MAFPYQQYVEYSNPATPRVFSNNSSNLKILNLNLSKSRPLSFSFTNFLLRFFSTPSLQRLKNIKSSNNSTSKEDFIQANAAGERPGSGSSSRGGSSNARRAVSKPPPLHVDTSRRASSSAAASPGPASAPGLGPGTGGRVPHARTKAHAQSLSAHPYLRRPQSRVGSGAGAGTGAGVAAGLSGQQQQHAPAPVRSARRVSELQSAQTSVGGVSASHTGGALPTVGTPMGLSCPASSSWREGLQLGLATGHQPQPQIGMGTSFQAQVDADATAVVVGSAGATPQADAEHDLSASHNLVLPFTLEPVQPKRYGIRADVHFSTEENVITAMFELPGVKRTDLRITMSVCPFSRVRQVTVAGVSRGTLPVQGHQVRERKFGEFFRTLAVPPETKPENVAVLLEDGILTLKIPGGAPVHTEQPQDIPIPIPAPQ</sequence>
<feature type="compositionally biased region" description="Polar residues" evidence="3">
    <location>
        <begin position="201"/>
        <end position="216"/>
    </location>
</feature>
<dbReference type="Proteomes" id="UP000230002">
    <property type="component" value="Unassembled WGS sequence"/>
</dbReference>
<accession>A0A2G8S1S4</accession>
<dbReference type="InterPro" id="IPR008978">
    <property type="entry name" value="HSP20-like_chaperone"/>
</dbReference>
<feature type="domain" description="SHSP" evidence="4">
    <location>
        <begin position="307"/>
        <end position="426"/>
    </location>
</feature>
<dbReference type="AlphaFoldDB" id="A0A2G8S1S4"/>
<reference evidence="5 6" key="1">
    <citation type="journal article" date="2015" name="Sci. Rep.">
        <title>Chromosome-level genome map provides insights into diverse defense mechanisms in the medicinal fungus Ganoderma sinense.</title>
        <authorList>
            <person name="Zhu Y."/>
            <person name="Xu J."/>
            <person name="Sun C."/>
            <person name="Zhou S."/>
            <person name="Xu H."/>
            <person name="Nelson D.R."/>
            <person name="Qian J."/>
            <person name="Song J."/>
            <person name="Luo H."/>
            <person name="Xiang L."/>
            <person name="Li Y."/>
            <person name="Xu Z."/>
            <person name="Ji A."/>
            <person name="Wang L."/>
            <person name="Lu S."/>
            <person name="Hayward A."/>
            <person name="Sun W."/>
            <person name="Li X."/>
            <person name="Schwartz D.C."/>
            <person name="Wang Y."/>
            <person name="Chen S."/>
        </authorList>
    </citation>
    <scope>NUCLEOTIDE SEQUENCE [LARGE SCALE GENOMIC DNA]</scope>
    <source>
        <strain evidence="5 6">ZZ0214-1</strain>
    </source>
</reference>
<evidence type="ECO:0000313" key="6">
    <source>
        <dbReference type="Proteomes" id="UP000230002"/>
    </source>
</evidence>
<dbReference type="OrthoDB" id="1431247at2759"/>
<feature type="region of interest" description="Disordered" evidence="3">
    <location>
        <begin position="410"/>
        <end position="429"/>
    </location>
</feature>
<gene>
    <name evidence="5" type="ORF">GSI_10872</name>
</gene>
<comment type="similarity">
    <text evidence="1 2">Belongs to the small heat shock protein (HSP20) family.</text>
</comment>
<dbReference type="InterPro" id="IPR002068">
    <property type="entry name" value="A-crystallin/Hsp20_dom"/>
</dbReference>
<dbReference type="CDD" id="cd06464">
    <property type="entry name" value="ACD_sHsps-like"/>
    <property type="match status" value="1"/>
</dbReference>
<feature type="region of interest" description="Disordered" evidence="3">
    <location>
        <begin position="79"/>
        <end position="220"/>
    </location>
</feature>
<keyword evidence="6" id="KW-1185">Reference proteome</keyword>
<evidence type="ECO:0000256" key="2">
    <source>
        <dbReference type="RuleBase" id="RU003616"/>
    </source>
</evidence>
<proteinExistence type="inferred from homology"/>
<feature type="compositionally biased region" description="Low complexity" evidence="3">
    <location>
        <begin position="80"/>
        <end position="100"/>
    </location>
</feature>
<dbReference type="SUPFAM" id="SSF49764">
    <property type="entry name" value="HSP20-like chaperones"/>
    <property type="match status" value="1"/>
</dbReference>
<evidence type="ECO:0000259" key="4">
    <source>
        <dbReference type="PROSITE" id="PS01031"/>
    </source>
</evidence>
<evidence type="ECO:0000313" key="5">
    <source>
        <dbReference type="EMBL" id="PIL27719.1"/>
    </source>
</evidence>
<dbReference type="PROSITE" id="PS01031">
    <property type="entry name" value="SHSP"/>
    <property type="match status" value="1"/>
</dbReference>
<organism evidence="5 6">
    <name type="scientific">Ganoderma sinense ZZ0214-1</name>
    <dbReference type="NCBI Taxonomy" id="1077348"/>
    <lineage>
        <taxon>Eukaryota</taxon>
        <taxon>Fungi</taxon>
        <taxon>Dikarya</taxon>
        <taxon>Basidiomycota</taxon>
        <taxon>Agaricomycotina</taxon>
        <taxon>Agaricomycetes</taxon>
        <taxon>Polyporales</taxon>
        <taxon>Polyporaceae</taxon>
        <taxon>Ganoderma</taxon>
    </lineage>
</organism>
<evidence type="ECO:0000256" key="1">
    <source>
        <dbReference type="PROSITE-ProRule" id="PRU00285"/>
    </source>
</evidence>
<dbReference type="EMBL" id="AYKW01000034">
    <property type="protein sequence ID" value="PIL27719.1"/>
    <property type="molecule type" value="Genomic_DNA"/>
</dbReference>
<name>A0A2G8S1S4_9APHY</name>